<dbReference type="RefSeq" id="WP_237978562.1">
    <property type="nucleotide sequence ID" value="NZ_JAKNCT010000006.1"/>
</dbReference>
<evidence type="ECO:0000313" key="3">
    <source>
        <dbReference type="Proteomes" id="UP001297600"/>
    </source>
</evidence>
<feature type="transmembrane region" description="Helical" evidence="1">
    <location>
        <begin position="27"/>
        <end position="48"/>
    </location>
</feature>
<sequence length="139" mass="15408">MRFTEAVKNCAYYKYARFKGRSSRSEFWWFFLAYFACNALLIVFAALVPSLGSAAIGGFALVSICPYAAALVRRLHDVGLSGRWVAAVFLLSLATSALAVYEQYAWLRWISTAAFLILFVAAMLPGSRQSNTYGPRPLS</sequence>
<dbReference type="EMBL" id="JAKNCT010000006">
    <property type="protein sequence ID" value="MCG5030906.1"/>
    <property type="molecule type" value="Genomic_DNA"/>
</dbReference>
<organism evidence="2 3">
    <name type="scientific">Mesosutterella porci</name>
    <dbReference type="NCBI Taxonomy" id="2915351"/>
    <lineage>
        <taxon>Bacteria</taxon>
        <taxon>Pseudomonadati</taxon>
        <taxon>Pseudomonadota</taxon>
        <taxon>Betaproteobacteria</taxon>
        <taxon>Burkholderiales</taxon>
        <taxon>Sutterellaceae</taxon>
        <taxon>Mesosutterella</taxon>
    </lineage>
</organism>
<feature type="transmembrane region" description="Helical" evidence="1">
    <location>
        <begin position="107"/>
        <end position="126"/>
    </location>
</feature>
<gene>
    <name evidence="2" type="ORF">MAF45_05535</name>
</gene>
<keyword evidence="1" id="KW-0812">Transmembrane</keyword>
<keyword evidence="1" id="KW-0472">Membrane</keyword>
<comment type="caution">
    <text evidence="2">The sequence shown here is derived from an EMBL/GenBank/DDBJ whole genome shotgun (WGS) entry which is preliminary data.</text>
</comment>
<accession>A0ABS9MQK3</accession>
<dbReference type="Pfam" id="PF05656">
    <property type="entry name" value="DUF805"/>
    <property type="match status" value="1"/>
</dbReference>
<dbReference type="PANTHER" id="PTHR34980:SF2">
    <property type="entry name" value="INNER MEMBRANE PROTEIN YHAH-RELATED"/>
    <property type="match status" value="1"/>
</dbReference>
<name>A0ABS9MQK3_9BURK</name>
<evidence type="ECO:0000313" key="2">
    <source>
        <dbReference type="EMBL" id="MCG5030906.1"/>
    </source>
</evidence>
<evidence type="ECO:0000256" key="1">
    <source>
        <dbReference type="SAM" id="Phobius"/>
    </source>
</evidence>
<feature type="transmembrane region" description="Helical" evidence="1">
    <location>
        <begin position="84"/>
        <end position="101"/>
    </location>
</feature>
<dbReference type="Proteomes" id="UP001297600">
    <property type="component" value="Unassembled WGS sequence"/>
</dbReference>
<dbReference type="PANTHER" id="PTHR34980">
    <property type="entry name" value="INNER MEMBRANE PROTEIN-RELATED-RELATED"/>
    <property type="match status" value="1"/>
</dbReference>
<reference evidence="2 3" key="1">
    <citation type="submission" date="2022-02" db="EMBL/GenBank/DDBJ databases">
        <title>Mesosutterella porci, a novel member of the family Sutterellaceae from pig feces.</title>
        <authorList>
            <person name="Wylensek D."/>
            <person name="Clavel T."/>
        </authorList>
    </citation>
    <scope>NUCLEOTIDE SEQUENCE [LARGE SCALE GENOMIC DNA]</scope>
    <source>
        <strain evidence="3">oilRF-744-wt-GAM-9</strain>
    </source>
</reference>
<proteinExistence type="predicted"/>
<feature type="transmembrane region" description="Helical" evidence="1">
    <location>
        <begin position="54"/>
        <end position="72"/>
    </location>
</feature>
<protein>
    <submittedName>
        <fullName evidence="2">DUF805 domain-containing protein</fullName>
    </submittedName>
</protein>
<keyword evidence="3" id="KW-1185">Reference proteome</keyword>
<keyword evidence="1" id="KW-1133">Transmembrane helix</keyword>
<dbReference type="InterPro" id="IPR008523">
    <property type="entry name" value="DUF805"/>
</dbReference>